<accession>A0A1H9Q247</accession>
<dbReference type="Proteomes" id="UP000182818">
    <property type="component" value="Unassembled WGS sequence"/>
</dbReference>
<evidence type="ECO:0000313" key="2">
    <source>
        <dbReference type="Proteomes" id="UP000182818"/>
    </source>
</evidence>
<sequence>MINLSGKITSSIKVLNLTPLVRFELTDNHEAKVNCLIHQHALNFLALAEPNAQIAVYGHYNKRHQFIVNKFMIQAKGVNQFMSHSA</sequence>
<organism evidence="1 2">
    <name type="scientific">Pediococcus ethanolidurans</name>
    <dbReference type="NCBI Taxonomy" id="319653"/>
    <lineage>
        <taxon>Bacteria</taxon>
        <taxon>Bacillati</taxon>
        <taxon>Bacillota</taxon>
        <taxon>Bacilli</taxon>
        <taxon>Lactobacillales</taxon>
        <taxon>Lactobacillaceae</taxon>
        <taxon>Pediococcus</taxon>
    </lineage>
</organism>
<name>A0A1H9Q247_9LACO</name>
<reference evidence="1 2" key="1">
    <citation type="submission" date="2016-10" db="EMBL/GenBank/DDBJ databases">
        <authorList>
            <person name="Varghese N."/>
            <person name="Submissions S."/>
        </authorList>
    </citation>
    <scope>NUCLEOTIDE SEQUENCE [LARGE SCALE GENOMIC DNA]</scope>
    <source>
        <strain evidence="1 2">CGMCC 1.3889</strain>
    </source>
</reference>
<dbReference type="EMBL" id="FOGK01000009">
    <property type="protein sequence ID" value="SER54484.1"/>
    <property type="molecule type" value="Genomic_DNA"/>
</dbReference>
<dbReference type="GeneID" id="76043756"/>
<dbReference type="RefSeq" id="WP_057806542.1">
    <property type="nucleotide sequence ID" value="NZ_BJYP01000021.1"/>
</dbReference>
<comment type="caution">
    <text evidence="1">The sequence shown here is derived from an EMBL/GenBank/DDBJ whole genome shotgun (WGS) entry which is preliminary data.</text>
</comment>
<gene>
    <name evidence="1" type="ORF">SAMN04487973_10920</name>
</gene>
<evidence type="ECO:0000313" key="1">
    <source>
        <dbReference type="EMBL" id="SER54484.1"/>
    </source>
</evidence>
<keyword evidence="2" id="KW-1185">Reference proteome</keyword>
<protein>
    <submittedName>
        <fullName evidence="1">Uncharacterized protein</fullName>
    </submittedName>
</protein>
<proteinExistence type="predicted"/>